<reference evidence="1 2" key="1">
    <citation type="submission" date="2021-01" db="EMBL/GenBank/DDBJ databases">
        <title>C459-1 draft genome sequence.</title>
        <authorList>
            <person name="Zhang X.-F."/>
        </authorList>
    </citation>
    <scope>NUCLEOTIDE SEQUENCE [LARGE SCALE GENOMIC DNA]</scope>
    <source>
        <strain evidence="2">C459-1</strain>
    </source>
</reference>
<comment type="caution">
    <text evidence="1">The sequence shown here is derived from an EMBL/GenBank/DDBJ whole genome shotgun (WGS) entry which is preliminary data.</text>
</comment>
<dbReference type="RefSeq" id="WP_202103668.1">
    <property type="nucleotide sequence ID" value="NZ_JAERTY010000008.1"/>
</dbReference>
<protein>
    <submittedName>
        <fullName evidence="1">Uncharacterized protein</fullName>
    </submittedName>
</protein>
<dbReference type="EMBL" id="JAERTY010000008">
    <property type="protein sequence ID" value="MBL1409954.1"/>
    <property type="molecule type" value="Genomic_DNA"/>
</dbReference>
<dbReference type="Proteomes" id="UP000625283">
    <property type="component" value="Unassembled WGS sequence"/>
</dbReference>
<evidence type="ECO:0000313" key="2">
    <source>
        <dbReference type="Proteomes" id="UP000625283"/>
    </source>
</evidence>
<sequence>MRGAILQQLETEEGNQLARLEMMLSALKQKGFKLSKPLKYFVAGQETPVSTKHTLILTNNKKTKIQFELKLYQ</sequence>
<evidence type="ECO:0000313" key="1">
    <source>
        <dbReference type="EMBL" id="MBL1409954.1"/>
    </source>
</evidence>
<gene>
    <name evidence="1" type="ORF">JKG61_14440</name>
</gene>
<keyword evidence="2" id="KW-1185">Reference proteome</keyword>
<proteinExistence type="predicted"/>
<organism evidence="1 2">
    <name type="scientific">Sphingobacterium faecale</name>
    <dbReference type="NCBI Taxonomy" id="2803775"/>
    <lineage>
        <taxon>Bacteria</taxon>
        <taxon>Pseudomonadati</taxon>
        <taxon>Bacteroidota</taxon>
        <taxon>Sphingobacteriia</taxon>
        <taxon>Sphingobacteriales</taxon>
        <taxon>Sphingobacteriaceae</taxon>
        <taxon>Sphingobacterium</taxon>
    </lineage>
</organism>
<accession>A0ABS1R5I2</accession>
<name>A0ABS1R5I2_9SPHI</name>